<evidence type="ECO:0000313" key="1">
    <source>
        <dbReference type="EMBL" id="OGF13229.1"/>
    </source>
</evidence>
<dbReference type="AlphaFoldDB" id="A0A1F5RFN6"/>
<organism evidence="1 2">
    <name type="scientific">Candidatus Edwardsbacteria bacterium GWF2_54_11</name>
    <dbReference type="NCBI Taxonomy" id="1817851"/>
    <lineage>
        <taxon>Bacteria</taxon>
        <taxon>Candidatus Edwardsiibacteriota</taxon>
    </lineage>
</organism>
<gene>
    <name evidence="1" type="ORF">A2024_09530</name>
</gene>
<evidence type="ECO:0000313" key="2">
    <source>
        <dbReference type="Proteomes" id="UP000177230"/>
    </source>
</evidence>
<evidence type="ECO:0008006" key="3">
    <source>
        <dbReference type="Google" id="ProtNLM"/>
    </source>
</evidence>
<protein>
    <recommendedName>
        <fullName evidence="3">Phosphoribosylaminoimidazole synthetase</fullName>
    </recommendedName>
</protein>
<name>A0A1F5RFN6_9BACT</name>
<dbReference type="EMBL" id="MFFM01000023">
    <property type="protein sequence ID" value="OGF13229.1"/>
    <property type="molecule type" value="Genomic_DNA"/>
</dbReference>
<proteinExistence type="predicted"/>
<accession>A0A1F5RFN6</accession>
<reference evidence="1 2" key="1">
    <citation type="journal article" date="2016" name="Nat. Commun.">
        <title>Thousands of microbial genomes shed light on interconnected biogeochemical processes in an aquifer system.</title>
        <authorList>
            <person name="Anantharaman K."/>
            <person name="Brown C.T."/>
            <person name="Hug L.A."/>
            <person name="Sharon I."/>
            <person name="Castelle C.J."/>
            <person name="Probst A.J."/>
            <person name="Thomas B.C."/>
            <person name="Singh A."/>
            <person name="Wilkins M.J."/>
            <person name="Karaoz U."/>
            <person name="Brodie E.L."/>
            <person name="Williams K.H."/>
            <person name="Hubbard S.S."/>
            <person name="Banfield J.F."/>
        </authorList>
    </citation>
    <scope>NUCLEOTIDE SEQUENCE [LARGE SCALE GENOMIC DNA]</scope>
</reference>
<dbReference type="Proteomes" id="UP000177230">
    <property type="component" value="Unassembled WGS sequence"/>
</dbReference>
<comment type="caution">
    <text evidence="1">The sequence shown here is derived from an EMBL/GenBank/DDBJ whole genome shotgun (WGS) entry which is preliminary data.</text>
</comment>
<sequence length="129" mass="15138">MRVKCKYNRGYQIKGIRAEGEEDEAVYDLSIGKEYDVFGMDLADGIVCLLVCDDYNLPNWYSTACFDILDDKIPDWWYYRDFFTEPDILVKASWGYKELIKDNEHHDALLEREPDALAIFKSYVDELGK</sequence>